<proteinExistence type="predicted"/>
<accession>A0A7J7LME4</accession>
<sequence>MYTINEKVPSITSNRRKRELAREEDLLTYKRKRKTIDPSTVVPLNTVDITNEGVSEPVPPTESSQASLGAQAESAQAVNIPQGSEFETEFVQATLGAQPPPNTFPNSDMNIPIIGGILKVRVLQAMKT</sequence>
<evidence type="ECO:0000256" key="1">
    <source>
        <dbReference type="SAM" id="MobiDB-lite"/>
    </source>
</evidence>
<feature type="compositionally biased region" description="Polar residues" evidence="1">
    <location>
        <begin position="61"/>
        <end position="77"/>
    </location>
</feature>
<evidence type="ECO:0000313" key="2">
    <source>
        <dbReference type="EMBL" id="KAF6143718.1"/>
    </source>
</evidence>
<protein>
    <submittedName>
        <fullName evidence="2">Uncharacterized protein</fullName>
    </submittedName>
</protein>
<dbReference type="Proteomes" id="UP000541444">
    <property type="component" value="Unassembled WGS sequence"/>
</dbReference>
<keyword evidence="3" id="KW-1185">Reference proteome</keyword>
<name>A0A7J7LME4_9MAGN</name>
<reference evidence="2 3" key="1">
    <citation type="journal article" date="2020" name="IScience">
        <title>Genome Sequencing of the Endangered Kingdonia uniflora (Circaeasteraceae, Ranunculales) Reveals Potential Mechanisms of Evolutionary Specialization.</title>
        <authorList>
            <person name="Sun Y."/>
            <person name="Deng T."/>
            <person name="Zhang A."/>
            <person name="Moore M.J."/>
            <person name="Landis J.B."/>
            <person name="Lin N."/>
            <person name="Zhang H."/>
            <person name="Zhang X."/>
            <person name="Huang J."/>
            <person name="Zhang X."/>
            <person name="Sun H."/>
            <person name="Wang H."/>
        </authorList>
    </citation>
    <scope>NUCLEOTIDE SEQUENCE [LARGE SCALE GENOMIC DNA]</scope>
    <source>
        <strain evidence="2">TB1705</strain>
        <tissue evidence="2">Leaf</tissue>
    </source>
</reference>
<evidence type="ECO:0000313" key="3">
    <source>
        <dbReference type="Proteomes" id="UP000541444"/>
    </source>
</evidence>
<organism evidence="2 3">
    <name type="scientific">Kingdonia uniflora</name>
    <dbReference type="NCBI Taxonomy" id="39325"/>
    <lineage>
        <taxon>Eukaryota</taxon>
        <taxon>Viridiplantae</taxon>
        <taxon>Streptophyta</taxon>
        <taxon>Embryophyta</taxon>
        <taxon>Tracheophyta</taxon>
        <taxon>Spermatophyta</taxon>
        <taxon>Magnoliopsida</taxon>
        <taxon>Ranunculales</taxon>
        <taxon>Circaeasteraceae</taxon>
        <taxon>Kingdonia</taxon>
    </lineage>
</organism>
<gene>
    <name evidence="2" type="ORF">GIB67_021728</name>
</gene>
<comment type="caution">
    <text evidence="2">The sequence shown here is derived from an EMBL/GenBank/DDBJ whole genome shotgun (WGS) entry which is preliminary data.</text>
</comment>
<dbReference type="AlphaFoldDB" id="A0A7J7LME4"/>
<feature type="region of interest" description="Disordered" evidence="1">
    <location>
        <begin position="47"/>
        <end position="77"/>
    </location>
</feature>
<dbReference type="EMBL" id="JACGCM010002198">
    <property type="protein sequence ID" value="KAF6143718.1"/>
    <property type="molecule type" value="Genomic_DNA"/>
</dbReference>